<comment type="caution">
    <text evidence="2">The sequence shown here is derived from an EMBL/GenBank/DDBJ whole genome shotgun (WGS) entry which is preliminary data.</text>
</comment>
<evidence type="ECO:0000313" key="2">
    <source>
        <dbReference type="EMBL" id="KAK3362529.1"/>
    </source>
</evidence>
<evidence type="ECO:0000313" key="3">
    <source>
        <dbReference type="Proteomes" id="UP001275084"/>
    </source>
</evidence>
<dbReference type="AlphaFoldDB" id="A0AAJ0HTX4"/>
<feature type="compositionally biased region" description="Polar residues" evidence="1">
    <location>
        <begin position="62"/>
        <end position="81"/>
    </location>
</feature>
<evidence type="ECO:0008006" key="4">
    <source>
        <dbReference type="Google" id="ProtNLM"/>
    </source>
</evidence>
<dbReference type="InterPro" id="IPR011333">
    <property type="entry name" value="SKP1/BTB/POZ_sf"/>
</dbReference>
<reference evidence="2" key="2">
    <citation type="submission" date="2023-06" db="EMBL/GenBank/DDBJ databases">
        <authorList>
            <consortium name="Lawrence Berkeley National Laboratory"/>
            <person name="Haridas S."/>
            <person name="Hensen N."/>
            <person name="Bonometti L."/>
            <person name="Westerberg I."/>
            <person name="Brannstrom I.O."/>
            <person name="Guillou S."/>
            <person name="Cros-Aarteil S."/>
            <person name="Calhoun S."/>
            <person name="Kuo A."/>
            <person name="Mondo S."/>
            <person name="Pangilinan J."/>
            <person name="Riley R."/>
            <person name="Labutti K."/>
            <person name="Andreopoulos B."/>
            <person name="Lipzen A."/>
            <person name="Chen C."/>
            <person name="Yanf M."/>
            <person name="Daum C."/>
            <person name="Ng V."/>
            <person name="Clum A."/>
            <person name="Steindorff A."/>
            <person name="Ohm R."/>
            <person name="Martin F."/>
            <person name="Silar P."/>
            <person name="Natvig D."/>
            <person name="Lalanne C."/>
            <person name="Gautier V."/>
            <person name="Ament-Velasquez S.L."/>
            <person name="Kruys A."/>
            <person name="Hutchinson M.I."/>
            <person name="Powell A.J."/>
            <person name="Barry K."/>
            <person name="Miller A.N."/>
            <person name="Grigoriev I.V."/>
            <person name="Debuchy R."/>
            <person name="Gladieux P."/>
            <person name="Thoren M.H."/>
            <person name="Johannesson H."/>
        </authorList>
    </citation>
    <scope>NUCLEOTIDE SEQUENCE</scope>
    <source>
        <strain evidence="2">CBS 955.72</strain>
    </source>
</reference>
<gene>
    <name evidence="2" type="ORF">B0T25DRAFT_524510</name>
</gene>
<dbReference type="EMBL" id="JAUIQD010000001">
    <property type="protein sequence ID" value="KAK3362529.1"/>
    <property type="molecule type" value="Genomic_DNA"/>
</dbReference>
<evidence type="ECO:0000256" key="1">
    <source>
        <dbReference type="SAM" id="MobiDB-lite"/>
    </source>
</evidence>
<feature type="region of interest" description="Disordered" evidence="1">
    <location>
        <begin position="62"/>
        <end position="83"/>
    </location>
</feature>
<protein>
    <recommendedName>
        <fullName evidence="4">BTB domain-containing protein</fullName>
    </recommendedName>
</protein>
<keyword evidence="3" id="KW-1185">Reference proteome</keyword>
<proteinExistence type="predicted"/>
<reference evidence="2" key="1">
    <citation type="journal article" date="2023" name="Mol. Phylogenet. Evol.">
        <title>Genome-scale phylogeny and comparative genomics of the fungal order Sordariales.</title>
        <authorList>
            <person name="Hensen N."/>
            <person name="Bonometti L."/>
            <person name="Westerberg I."/>
            <person name="Brannstrom I.O."/>
            <person name="Guillou S."/>
            <person name="Cros-Aarteil S."/>
            <person name="Calhoun S."/>
            <person name="Haridas S."/>
            <person name="Kuo A."/>
            <person name="Mondo S."/>
            <person name="Pangilinan J."/>
            <person name="Riley R."/>
            <person name="LaButti K."/>
            <person name="Andreopoulos B."/>
            <person name="Lipzen A."/>
            <person name="Chen C."/>
            <person name="Yan M."/>
            <person name="Daum C."/>
            <person name="Ng V."/>
            <person name="Clum A."/>
            <person name="Steindorff A."/>
            <person name="Ohm R.A."/>
            <person name="Martin F."/>
            <person name="Silar P."/>
            <person name="Natvig D.O."/>
            <person name="Lalanne C."/>
            <person name="Gautier V."/>
            <person name="Ament-Velasquez S.L."/>
            <person name="Kruys A."/>
            <person name="Hutchinson M.I."/>
            <person name="Powell A.J."/>
            <person name="Barry K."/>
            <person name="Miller A.N."/>
            <person name="Grigoriev I.V."/>
            <person name="Debuchy R."/>
            <person name="Gladieux P."/>
            <person name="Hiltunen Thoren M."/>
            <person name="Johannesson H."/>
        </authorList>
    </citation>
    <scope>NUCLEOTIDE SEQUENCE</scope>
    <source>
        <strain evidence="2">CBS 955.72</strain>
    </source>
</reference>
<name>A0AAJ0HTX4_9PEZI</name>
<dbReference type="Gene3D" id="3.30.710.10">
    <property type="entry name" value="Potassium Channel Kv1.1, Chain A"/>
    <property type="match status" value="1"/>
</dbReference>
<sequence length="395" mass="43069">MCDHTMDPTGDVIFKLNNPNVPLAIWDDEQPPVQATGPGPFADTPPAIPIAEPAISAENASLASNMPPNQQDSEATSQEDPQLTRLPLEPVTFLISSRHLILASPVFKAMLTGGWNEGDKISGPFQVSAQDWNAEAVTIVMNVLHNHYGQVPKTVTLKMLAKIAVIVDYYKIHEAFQAISQLWIDALRKQPLPTCLGNDVTLWILVSWVFEAANTFKYVTKVAVLRSREDVKVPHELPIPSAVIDRINQDRKDAMDLIAAGIGGLQQDYVEGRAGCDFECRAMHLGALMLSLNNLNFSGHPSKPHFGNCSLTKVVDILSGMKSPKWCTLGRVSREHQCPPGPPNVEARAFKLDVGEKTPRNLVIGVLNGYAALLVNGAKDKMEGLLLADFVSSTT</sequence>
<dbReference type="Proteomes" id="UP001275084">
    <property type="component" value="Unassembled WGS sequence"/>
</dbReference>
<accession>A0AAJ0HTX4</accession>
<organism evidence="2 3">
    <name type="scientific">Lasiosphaeria hispida</name>
    <dbReference type="NCBI Taxonomy" id="260671"/>
    <lineage>
        <taxon>Eukaryota</taxon>
        <taxon>Fungi</taxon>
        <taxon>Dikarya</taxon>
        <taxon>Ascomycota</taxon>
        <taxon>Pezizomycotina</taxon>
        <taxon>Sordariomycetes</taxon>
        <taxon>Sordariomycetidae</taxon>
        <taxon>Sordariales</taxon>
        <taxon>Lasiosphaeriaceae</taxon>
        <taxon>Lasiosphaeria</taxon>
    </lineage>
</organism>